<dbReference type="AlphaFoldDB" id="A0AAV4D147"/>
<keyword evidence="2" id="KW-1185">Reference proteome</keyword>
<name>A0AAV4D147_9GAST</name>
<protein>
    <submittedName>
        <fullName evidence="1">Uncharacterized protein</fullName>
    </submittedName>
</protein>
<accession>A0AAV4D147</accession>
<evidence type="ECO:0000313" key="2">
    <source>
        <dbReference type="Proteomes" id="UP000735302"/>
    </source>
</evidence>
<proteinExistence type="predicted"/>
<reference evidence="1 2" key="1">
    <citation type="journal article" date="2021" name="Elife">
        <title>Chloroplast acquisition without the gene transfer in kleptoplastic sea slugs, Plakobranchus ocellatus.</title>
        <authorList>
            <person name="Maeda T."/>
            <person name="Takahashi S."/>
            <person name="Yoshida T."/>
            <person name="Shimamura S."/>
            <person name="Takaki Y."/>
            <person name="Nagai Y."/>
            <person name="Toyoda A."/>
            <person name="Suzuki Y."/>
            <person name="Arimoto A."/>
            <person name="Ishii H."/>
            <person name="Satoh N."/>
            <person name="Nishiyama T."/>
            <person name="Hasebe M."/>
            <person name="Maruyama T."/>
            <person name="Minagawa J."/>
            <person name="Obokata J."/>
            <person name="Shigenobu S."/>
        </authorList>
    </citation>
    <scope>NUCLEOTIDE SEQUENCE [LARGE SCALE GENOMIC DNA]</scope>
</reference>
<gene>
    <name evidence="1" type="ORF">PoB_006426000</name>
</gene>
<dbReference type="InterPro" id="IPR036598">
    <property type="entry name" value="GOLD_dom_sf"/>
</dbReference>
<sequence>MWMKTIQRKCCALKKRRQKLDVIKNLNLDTIVFDNNFSWARGKQLFYSIEIVPPILASEREVTQEVTRMYEDGVVPWITEESETTRF</sequence>
<dbReference type="EMBL" id="BLXT01007302">
    <property type="protein sequence ID" value="GFO37755.1"/>
    <property type="molecule type" value="Genomic_DNA"/>
</dbReference>
<organism evidence="1 2">
    <name type="scientific">Plakobranchus ocellatus</name>
    <dbReference type="NCBI Taxonomy" id="259542"/>
    <lineage>
        <taxon>Eukaryota</taxon>
        <taxon>Metazoa</taxon>
        <taxon>Spiralia</taxon>
        <taxon>Lophotrochozoa</taxon>
        <taxon>Mollusca</taxon>
        <taxon>Gastropoda</taxon>
        <taxon>Heterobranchia</taxon>
        <taxon>Euthyneura</taxon>
        <taxon>Panpulmonata</taxon>
        <taxon>Sacoglossa</taxon>
        <taxon>Placobranchoidea</taxon>
        <taxon>Plakobranchidae</taxon>
        <taxon>Plakobranchus</taxon>
    </lineage>
</organism>
<evidence type="ECO:0000313" key="1">
    <source>
        <dbReference type="EMBL" id="GFO37755.1"/>
    </source>
</evidence>
<dbReference type="Proteomes" id="UP000735302">
    <property type="component" value="Unassembled WGS sequence"/>
</dbReference>
<dbReference type="SUPFAM" id="SSF101576">
    <property type="entry name" value="Supernatant protein factor (SPF), C-terminal domain"/>
    <property type="match status" value="1"/>
</dbReference>
<comment type="caution">
    <text evidence="1">The sequence shown here is derived from an EMBL/GenBank/DDBJ whole genome shotgun (WGS) entry which is preliminary data.</text>
</comment>